<proteinExistence type="predicted"/>
<dbReference type="AlphaFoldDB" id="A0A0E9X071"/>
<evidence type="ECO:0000313" key="1">
    <source>
        <dbReference type="EMBL" id="JAH95098.1"/>
    </source>
</evidence>
<organism evidence="1">
    <name type="scientific">Anguilla anguilla</name>
    <name type="common">European freshwater eel</name>
    <name type="synonym">Muraena anguilla</name>
    <dbReference type="NCBI Taxonomy" id="7936"/>
    <lineage>
        <taxon>Eukaryota</taxon>
        <taxon>Metazoa</taxon>
        <taxon>Chordata</taxon>
        <taxon>Craniata</taxon>
        <taxon>Vertebrata</taxon>
        <taxon>Euteleostomi</taxon>
        <taxon>Actinopterygii</taxon>
        <taxon>Neopterygii</taxon>
        <taxon>Teleostei</taxon>
        <taxon>Anguilliformes</taxon>
        <taxon>Anguillidae</taxon>
        <taxon>Anguilla</taxon>
    </lineage>
</organism>
<name>A0A0E9X071_ANGAN</name>
<reference evidence="1" key="1">
    <citation type="submission" date="2014-11" db="EMBL/GenBank/DDBJ databases">
        <authorList>
            <person name="Amaro Gonzalez C."/>
        </authorList>
    </citation>
    <scope>NUCLEOTIDE SEQUENCE</scope>
</reference>
<protein>
    <submittedName>
        <fullName evidence="1">Uncharacterized protein</fullName>
    </submittedName>
</protein>
<sequence length="46" mass="5253">MSRIALPITPCNIDRTLKNSCSFLVLCCAPYFHWHLSSAESDRRAK</sequence>
<accession>A0A0E9X071</accession>
<dbReference type="EMBL" id="GBXM01013479">
    <property type="protein sequence ID" value="JAH95098.1"/>
    <property type="molecule type" value="Transcribed_RNA"/>
</dbReference>
<reference evidence="1" key="2">
    <citation type="journal article" date="2015" name="Fish Shellfish Immunol.">
        <title>Early steps in the European eel (Anguilla anguilla)-Vibrio vulnificus interaction in the gills: Role of the RtxA13 toxin.</title>
        <authorList>
            <person name="Callol A."/>
            <person name="Pajuelo D."/>
            <person name="Ebbesson L."/>
            <person name="Teles M."/>
            <person name="MacKenzie S."/>
            <person name="Amaro C."/>
        </authorList>
    </citation>
    <scope>NUCLEOTIDE SEQUENCE</scope>
</reference>